<evidence type="ECO:0000313" key="11">
    <source>
        <dbReference type="RefSeq" id="XP_023172460.2"/>
    </source>
</evidence>
<feature type="domain" description="Peptidase C1A papain C-terminal" evidence="8">
    <location>
        <begin position="238"/>
        <end position="452"/>
    </location>
</feature>
<dbReference type="KEGG" id="dhe:111600547"/>
<reference evidence="11" key="1">
    <citation type="submission" date="2025-08" db="UniProtKB">
        <authorList>
            <consortium name="RefSeq"/>
        </authorList>
    </citation>
    <scope>IDENTIFICATION</scope>
    <source>
        <strain evidence="11">15085-1641.00</strain>
        <tissue evidence="11">Whole body</tissue>
    </source>
</reference>
<evidence type="ECO:0000256" key="5">
    <source>
        <dbReference type="ARBA" id="ARBA00023145"/>
    </source>
</evidence>
<protein>
    <submittedName>
        <fullName evidence="11">Digestive cysteine proteinase 1</fullName>
    </submittedName>
</protein>
<dbReference type="FunFam" id="3.90.70.10:FF:000109">
    <property type="entry name" value="Cysteine protease"/>
    <property type="match status" value="1"/>
</dbReference>
<dbReference type="GO" id="GO:0006508">
    <property type="term" value="P:proteolysis"/>
    <property type="evidence" value="ECO:0007669"/>
    <property type="project" value="UniProtKB-KW"/>
</dbReference>
<dbReference type="InterPro" id="IPR013128">
    <property type="entry name" value="Peptidase_C1A"/>
</dbReference>
<dbReference type="InterPro" id="IPR039417">
    <property type="entry name" value="Peptidase_C1A_papain-like"/>
</dbReference>
<dbReference type="InterPro" id="IPR025661">
    <property type="entry name" value="Pept_asp_AS"/>
</dbReference>
<dbReference type="InterPro" id="IPR000668">
    <property type="entry name" value="Peptidase_C1A_C"/>
</dbReference>
<feature type="chain" id="PRO_5026746084" evidence="7">
    <location>
        <begin position="19"/>
        <end position="453"/>
    </location>
</feature>
<dbReference type="InterPro" id="IPR000169">
    <property type="entry name" value="Pept_cys_AS"/>
</dbReference>
<dbReference type="Pfam" id="PF08246">
    <property type="entry name" value="Inhibitor_I29"/>
    <property type="match status" value="1"/>
</dbReference>
<dbReference type="PRINTS" id="PR00705">
    <property type="entry name" value="PAPAIN"/>
</dbReference>
<dbReference type="RefSeq" id="XP_023172460.2">
    <property type="nucleotide sequence ID" value="XM_023316692.2"/>
</dbReference>
<dbReference type="PANTHER" id="PTHR12411">
    <property type="entry name" value="CYSTEINE PROTEASE FAMILY C1-RELATED"/>
    <property type="match status" value="1"/>
</dbReference>
<dbReference type="GO" id="GO:0008234">
    <property type="term" value="F:cysteine-type peptidase activity"/>
    <property type="evidence" value="ECO:0007669"/>
    <property type="project" value="UniProtKB-KW"/>
</dbReference>
<keyword evidence="2" id="KW-0645">Protease</keyword>
<dbReference type="OrthoDB" id="10253408at2759"/>
<feature type="domain" description="Cathepsin propeptide inhibitor" evidence="9">
    <location>
        <begin position="146"/>
        <end position="206"/>
    </location>
</feature>
<proteinExistence type="inferred from homology"/>
<dbReference type="SMART" id="SM00848">
    <property type="entry name" value="Inhibitor_I29"/>
    <property type="match status" value="1"/>
</dbReference>
<dbReference type="OMA" id="PRGKNFC"/>
<dbReference type="PROSITE" id="PS00139">
    <property type="entry name" value="THIOL_PROTEASE_CYS"/>
    <property type="match status" value="1"/>
</dbReference>
<dbReference type="SMART" id="SM00645">
    <property type="entry name" value="Pept_C1"/>
    <property type="match status" value="1"/>
</dbReference>
<comment type="similarity">
    <text evidence="1">Belongs to the peptidase C1 family.</text>
</comment>
<dbReference type="SUPFAM" id="SSF54001">
    <property type="entry name" value="Cysteine proteinases"/>
    <property type="match status" value="1"/>
</dbReference>
<dbReference type="PROSITE" id="PS00639">
    <property type="entry name" value="THIOL_PROTEASE_HIS"/>
    <property type="match status" value="1"/>
</dbReference>
<dbReference type="Pfam" id="PF00112">
    <property type="entry name" value="Peptidase_C1"/>
    <property type="match status" value="1"/>
</dbReference>
<dbReference type="InterPro" id="IPR013201">
    <property type="entry name" value="Prot_inhib_I29"/>
</dbReference>
<keyword evidence="7" id="KW-0732">Signal</keyword>
<dbReference type="PROSITE" id="PS00640">
    <property type="entry name" value="THIOL_PROTEASE_ASN"/>
    <property type="match status" value="1"/>
</dbReference>
<keyword evidence="10" id="KW-1185">Reference proteome</keyword>
<feature type="signal peptide" evidence="7">
    <location>
        <begin position="1"/>
        <end position="18"/>
    </location>
</feature>
<gene>
    <name evidence="11" type="primary">LOC111600547</name>
</gene>
<evidence type="ECO:0000256" key="6">
    <source>
        <dbReference type="ARBA" id="ARBA00023157"/>
    </source>
</evidence>
<dbReference type="GeneID" id="111600547"/>
<dbReference type="InterPro" id="IPR038765">
    <property type="entry name" value="Papain-like_cys_pep_sf"/>
</dbReference>
<sequence>MKVITVALIALILAVASAHPQIERGSIYAPSGRFAMTENWAAPPVDLSLPIIFLPEATPIREPPQEPKLTPRPLKKNIIMRQLLILTLFVALASAQFGGFRGNFGGNFAANLGSNLEQHANRLQQTVSVIASRLPSPPVITNVKDFGEFLAQSGKTYASAADRQLREGIFGARKSLVDATNAAFKGGAKTYELAVNAFADLTNAEFLKQLTGLRKSSSGEESAKAHRLSPKLNKNAKVPDSFDWREKGGVTPVKFQGDCGSCWSFAATGAIEGHVFRKTGKLPNLSEQNLVDCGPKNLGLDGCDGGFQEYAFNFVKQQDGIAVGGKYPYVDRKDNCKYKSNLSGAQITGFAAIPPKDEKAMKTVIATQGPLACSVYGLESLLLYKSGIYADEECNKGEVNHSVLVVGYGSENGQDYWIIKNSWDTIWGEQGYFRLPRGKNFCGIATECSYPIV</sequence>
<keyword evidence="6" id="KW-1015">Disulfide bond</keyword>
<dbReference type="CDD" id="cd02248">
    <property type="entry name" value="Peptidase_C1A"/>
    <property type="match status" value="1"/>
</dbReference>
<keyword evidence="4" id="KW-0788">Thiol protease</keyword>
<keyword evidence="5" id="KW-0865">Zymogen</keyword>
<evidence type="ECO:0000256" key="3">
    <source>
        <dbReference type="ARBA" id="ARBA00022801"/>
    </source>
</evidence>
<keyword evidence="3" id="KW-0378">Hydrolase</keyword>
<accession>A0A6J1M6F8</accession>
<dbReference type="InterPro" id="IPR025660">
    <property type="entry name" value="Pept_his_AS"/>
</dbReference>
<evidence type="ECO:0000256" key="1">
    <source>
        <dbReference type="ARBA" id="ARBA00008455"/>
    </source>
</evidence>
<name>A0A6J1M6F8_DROHY</name>
<dbReference type="Proteomes" id="UP000504633">
    <property type="component" value="Unplaced"/>
</dbReference>
<dbReference type="AlphaFoldDB" id="A0A6J1M6F8"/>
<evidence type="ECO:0000259" key="9">
    <source>
        <dbReference type="SMART" id="SM00848"/>
    </source>
</evidence>
<evidence type="ECO:0000256" key="4">
    <source>
        <dbReference type="ARBA" id="ARBA00022807"/>
    </source>
</evidence>
<evidence type="ECO:0000256" key="2">
    <source>
        <dbReference type="ARBA" id="ARBA00022670"/>
    </source>
</evidence>
<evidence type="ECO:0000259" key="8">
    <source>
        <dbReference type="SMART" id="SM00645"/>
    </source>
</evidence>
<evidence type="ECO:0000313" key="10">
    <source>
        <dbReference type="Proteomes" id="UP000504633"/>
    </source>
</evidence>
<dbReference type="Gene3D" id="3.90.70.10">
    <property type="entry name" value="Cysteine proteinases"/>
    <property type="match status" value="1"/>
</dbReference>
<organism evidence="10 11">
    <name type="scientific">Drosophila hydei</name>
    <name type="common">Fruit fly</name>
    <dbReference type="NCBI Taxonomy" id="7224"/>
    <lineage>
        <taxon>Eukaryota</taxon>
        <taxon>Metazoa</taxon>
        <taxon>Ecdysozoa</taxon>
        <taxon>Arthropoda</taxon>
        <taxon>Hexapoda</taxon>
        <taxon>Insecta</taxon>
        <taxon>Pterygota</taxon>
        <taxon>Neoptera</taxon>
        <taxon>Endopterygota</taxon>
        <taxon>Diptera</taxon>
        <taxon>Brachycera</taxon>
        <taxon>Muscomorpha</taxon>
        <taxon>Ephydroidea</taxon>
        <taxon>Drosophilidae</taxon>
        <taxon>Drosophila</taxon>
    </lineage>
</organism>
<evidence type="ECO:0000256" key="7">
    <source>
        <dbReference type="SAM" id="SignalP"/>
    </source>
</evidence>